<organism evidence="1 2">
    <name type="scientific">Anisodus tanguticus</name>
    <dbReference type="NCBI Taxonomy" id="243964"/>
    <lineage>
        <taxon>Eukaryota</taxon>
        <taxon>Viridiplantae</taxon>
        <taxon>Streptophyta</taxon>
        <taxon>Embryophyta</taxon>
        <taxon>Tracheophyta</taxon>
        <taxon>Spermatophyta</taxon>
        <taxon>Magnoliopsida</taxon>
        <taxon>eudicotyledons</taxon>
        <taxon>Gunneridae</taxon>
        <taxon>Pentapetalae</taxon>
        <taxon>asterids</taxon>
        <taxon>lamiids</taxon>
        <taxon>Solanales</taxon>
        <taxon>Solanaceae</taxon>
        <taxon>Solanoideae</taxon>
        <taxon>Hyoscyameae</taxon>
        <taxon>Anisodus</taxon>
    </lineage>
</organism>
<comment type="caution">
    <text evidence="1">The sequence shown here is derived from an EMBL/GenBank/DDBJ whole genome shotgun (WGS) entry which is preliminary data.</text>
</comment>
<dbReference type="Proteomes" id="UP001291623">
    <property type="component" value="Unassembled WGS sequence"/>
</dbReference>
<sequence length="107" mass="12442">MLTLLLYRMRNKQKFIIPLLILWILIPSQQHDRVLDNSTTREAIIRVTRKDITTKGFQRCELTVKGLGIPLRNDTGGFPSDFKFTKNKQPYQARANVAFSTEILHIK</sequence>
<reference evidence="1" key="1">
    <citation type="submission" date="2023-12" db="EMBL/GenBank/DDBJ databases">
        <title>Genome assembly of Anisodus tanguticus.</title>
        <authorList>
            <person name="Wang Y.-J."/>
        </authorList>
    </citation>
    <scope>NUCLEOTIDE SEQUENCE</scope>
    <source>
        <strain evidence="1">KB-2021</strain>
        <tissue evidence="1">Leaf</tissue>
    </source>
</reference>
<dbReference type="EMBL" id="JAVYJV010000021">
    <property type="protein sequence ID" value="KAK4342424.1"/>
    <property type="molecule type" value="Genomic_DNA"/>
</dbReference>
<evidence type="ECO:0000313" key="2">
    <source>
        <dbReference type="Proteomes" id="UP001291623"/>
    </source>
</evidence>
<dbReference type="AlphaFoldDB" id="A0AAE1R0C2"/>
<evidence type="ECO:0000313" key="1">
    <source>
        <dbReference type="EMBL" id="KAK4342424.1"/>
    </source>
</evidence>
<gene>
    <name evidence="1" type="ORF">RND71_038240</name>
</gene>
<protein>
    <submittedName>
        <fullName evidence="1">Uncharacterized protein</fullName>
    </submittedName>
</protein>
<name>A0AAE1R0C2_9SOLA</name>
<keyword evidence="2" id="KW-1185">Reference proteome</keyword>
<proteinExistence type="predicted"/>
<accession>A0AAE1R0C2</accession>